<sequence>MRSRIWIQILLAGGILLLWYYIAHHPNNLLPEPGPFDSIEPDSVRSLIWIGDDGLRLIERSGEEWIYRCGSTSRPAWRTDLANERFVKQMLQELNRFRAKRILTPDEESDLFGLNRPLAGLVIQATAVAETLWIGNRTPVAGGCYAYWSGLGGSAAVLDAYIVEQYVMSRDDQLREPKLGRIPLGKIEHAEIIQGERRFRLTFLEHAWWIEKRAGSQWTQSSRADSLLCQKAVGTLQRMRAIHFLNGPGELEPADLDLDPPLAQWILTAGSKIDTFRIGRHLASEGRLAVWVNQRPPAWLQEESWAVFSMPAASFRYRSLFGTDEKTWVEIEVRRPGGEPIHFRRIEEMWVLEKGELNLSAPDPKRILSTAIANLSRLRFASFAEPERIKADDLTSDRTPDLIFIVTQADGSKESLRVWNVSSDENPNESIVEGSHQPGIFGSVPSTEFAIWNLLNRKKN</sequence>
<evidence type="ECO:0000313" key="3">
    <source>
        <dbReference type="EMBL" id="MBU2693173.1"/>
    </source>
</evidence>
<proteinExistence type="predicted"/>
<feature type="transmembrane region" description="Helical" evidence="1">
    <location>
        <begin position="5"/>
        <end position="22"/>
    </location>
</feature>
<dbReference type="Proteomes" id="UP000777784">
    <property type="component" value="Unassembled WGS sequence"/>
</dbReference>
<evidence type="ECO:0000256" key="1">
    <source>
        <dbReference type="SAM" id="Phobius"/>
    </source>
</evidence>
<protein>
    <submittedName>
        <fullName evidence="3">DUF4340 domain-containing protein</fullName>
    </submittedName>
</protein>
<evidence type="ECO:0000313" key="4">
    <source>
        <dbReference type="Proteomes" id="UP000777784"/>
    </source>
</evidence>
<feature type="domain" description="DUF4340" evidence="2">
    <location>
        <begin position="82"/>
        <end position="257"/>
    </location>
</feature>
<reference evidence="3" key="1">
    <citation type="submission" date="2021-05" db="EMBL/GenBank/DDBJ databases">
        <title>Energy efficiency and biological interactions define the core microbiome of deep oligotrophic groundwater.</title>
        <authorList>
            <person name="Mehrshad M."/>
            <person name="Lopez-Fernandez M."/>
            <person name="Bell E."/>
            <person name="Bernier-Latmani R."/>
            <person name="Bertilsson S."/>
            <person name="Dopson M."/>
        </authorList>
    </citation>
    <scope>NUCLEOTIDE SEQUENCE</scope>
    <source>
        <strain evidence="3">Modern_marine.mb.64</strain>
    </source>
</reference>
<accession>A0A948WEX6</accession>
<dbReference type="InterPro" id="IPR025641">
    <property type="entry name" value="DUF4340"/>
</dbReference>
<dbReference type="EMBL" id="JAHJDP010000116">
    <property type="protein sequence ID" value="MBU2693173.1"/>
    <property type="molecule type" value="Genomic_DNA"/>
</dbReference>
<comment type="caution">
    <text evidence="3">The sequence shown here is derived from an EMBL/GenBank/DDBJ whole genome shotgun (WGS) entry which is preliminary data.</text>
</comment>
<organism evidence="3 4">
    <name type="scientific">Eiseniibacteriota bacterium</name>
    <dbReference type="NCBI Taxonomy" id="2212470"/>
    <lineage>
        <taxon>Bacteria</taxon>
        <taxon>Candidatus Eiseniibacteriota</taxon>
    </lineage>
</organism>
<keyword evidence="1" id="KW-0472">Membrane</keyword>
<gene>
    <name evidence="3" type="ORF">KJ970_19835</name>
</gene>
<dbReference type="Pfam" id="PF14238">
    <property type="entry name" value="DUF4340"/>
    <property type="match status" value="1"/>
</dbReference>
<keyword evidence="1" id="KW-1133">Transmembrane helix</keyword>
<keyword evidence="1" id="KW-0812">Transmembrane</keyword>
<dbReference type="AlphaFoldDB" id="A0A948WEX6"/>
<name>A0A948WEX6_UNCEI</name>
<evidence type="ECO:0000259" key="2">
    <source>
        <dbReference type="Pfam" id="PF14238"/>
    </source>
</evidence>